<feature type="binding site" evidence="6">
    <location>
        <begin position="58"/>
        <end position="60"/>
    </location>
    <ligand>
        <name>substrate</name>
    </ligand>
</feature>
<keyword evidence="5 6" id="KW-0665">Pyrimidine biosynthesis</keyword>
<dbReference type="GO" id="GO:0008270">
    <property type="term" value="F:zinc ion binding"/>
    <property type="evidence" value="ECO:0007669"/>
    <property type="project" value="UniProtKB-UniRule"/>
</dbReference>
<keyword evidence="9" id="KW-1185">Reference proteome</keyword>
<evidence type="ECO:0000256" key="2">
    <source>
        <dbReference type="ARBA" id="ARBA00010286"/>
    </source>
</evidence>
<dbReference type="InterPro" id="IPR011059">
    <property type="entry name" value="Metal-dep_hydrolase_composite"/>
</dbReference>
<dbReference type="GO" id="GO:0044205">
    <property type="term" value="P:'de novo' UMP biosynthetic process"/>
    <property type="evidence" value="ECO:0007669"/>
    <property type="project" value="UniProtKB-UniRule"/>
</dbReference>
<dbReference type="EMBL" id="PDEV01000001">
    <property type="protein sequence ID" value="PEN16813.1"/>
    <property type="molecule type" value="Genomic_DNA"/>
</dbReference>
<dbReference type="InterPro" id="IPR032466">
    <property type="entry name" value="Metal_Hydrolase"/>
</dbReference>
<protein>
    <recommendedName>
        <fullName evidence="6">Dihydroorotase</fullName>
        <shortName evidence="6">DHOase</shortName>
        <ecNumber evidence="6">3.5.2.3</ecNumber>
    </recommendedName>
</protein>
<evidence type="ECO:0000259" key="7">
    <source>
        <dbReference type="Pfam" id="PF12890"/>
    </source>
</evidence>
<dbReference type="RefSeq" id="WP_070620437.1">
    <property type="nucleotide sequence ID" value="NZ_JAOVAQ010000001.1"/>
</dbReference>
<feature type="binding site" evidence="6">
    <location>
        <position position="307"/>
    </location>
    <ligand>
        <name>substrate</name>
    </ligand>
</feature>
<proteinExistence type="inferred from homology"/>
<comment type="function">
    <text evidence="1 6">Catalyzes the reversible cyclization of carbamoyl aspartate to dihydroorotate.</text>
</comment>
<dbReference type="CDD" id="cd01317">
    <property type="entry name" value="DHOase_IIa"/>
    <property type="match status" value="1"/>
</dbReference>
<keyword evidence="6" id="KW-0862">Zinc</keyword>
<dbReference type="Pfam" id="PF12890">
    <property type="entry name" value="DHOase"/>
    <property type="match status" value="1"/>
</dbReference>
<dbReference type="InterPro" id="IPR024403">
    <property type="entry name" value="DHOase_cat"/>
</dbReference>
<comment type="similarity">
    <text evidence="2 6">Belongs to the metallo-dependent hydrolases superfamily. DHOase family. Class I DHOase subfamily.</text>
</comment>
<keyword evidence="4 6" id="KW-0378">Hydrolase</keyword>
<dbReference type="Gene3D" id="2.30.40.10">
    <property type="entry name" value="Urease, subunit C, domain 1"/>
    <property type="match status" value="1"/>
</dbReference>
<evidence type="ECO:0000256" key="5">
    <source>
        <dbReference type="ARBA" id="ARBA00022975"/>
    </source>
</evidence>
<dbReference type="EC" id="3.5.2.3" evidence="6"/>
<feature type="binding site" evidence="6">
    <location>
        <position position="150"/>
    </location>
    <ligand>
        <name>Zn(2+)</name>
        <dbReference type="ChEBI" id="CHEBI:29105"/>
        <label>2</label>
    </ligand>
</feature>
<keyword evidence="3 6" id="KW-0479">Metal-binding</keyword>
<dbReference type="PANTHER" id="PTHR43668">
    <property type="entry name" value="ALLANTOINASE"/>
    <property type="match status" value="1"/>
</dbReference>
<dbReference type="Proteomes" id="UP000219947">
    <property type="component" value="Unassembled WGS sequence"/>
</dbReference>
<dbReference type="HAMAP" id="MF_00220_B">
    <property type="entry name" value="PyrC_classI_B"/>
    <property type="match status" value="1"/>
</dbReference>
<dbReference type="GO" id="GO:0004038">
    <property type="term" value="F:allantoinase activity"/>
    <property type="evidence" value="ECO:0007669"/>
    <property type="project" value="TreeGrafter"/>
</dbReference>
<dbReference type="PANTHER" id="PTHR43668:SF2">
    <property type="entry name" value="ALLANTOINASE"/>
    <property type="match status" value="1"/>
</dbReference>
<comment type="cofactor">
    <cofactor evidence="6">
        <name>Zn(2+)</name>
        <dbReference type="ChEBI" id="CHEBI:29105"/>
    </cofactor>
    <text evidence="6">Binds 2 Zn(2+) ions per subunit.</text>
</comment>
<dbReference type="UniPathway" id="UPA00070">
    <property type="reaction ID" value="UER00117"/>
</dbReference>
<dbReference type="SUPFAM" id="SSF51338">
    <property type="entry name" value="Composite domain of metallo-dependent hydrolases"/>
    <property type="match status" value="1"/>
</dbReference>
<sequence>MSTYLIKGASLLGERVADILIEDGKIARIGQDLEAEDAQVVDASGQIALPGLVDIHTHLRQPGYEASETVETGTRAAALGGYTAVFAMANSLPVADTAAVVEQVDRLGKESGWCRVQPIGSVTVGLKGEFLSDIGSMATSEAKVRVFSDDGMCVYDPAIMRRALEYVKTFDGVIAQHAQEPRLTEGAQMNEGKVSADLGLTGWPAVAEEAIIARDVLLAEHLNSRLHICHLSTKGSVEVVRWAKSRGVQVTAEATPHHLILTDEKARTYDPIFKVNPPLRTEEDVLALRQAVADGIIDVIGTDHAPHPAESKECEWACAANGMTGLEQALSIIQMTLVEPGHITWADVARIMSETPAKIGSLDAEQGRPLAEGEAANIVLVDPKATRVIKPEEQATKGKNNPYCGMEVPGAVRATFYAGHPTVLNGELASPHRQA</sequence>
<evidence type="ECO:0000256" key="1">
    <source>
        <dbReference type="ARBA" id="ARBA00002368"/>
    </source>
</evidence>
<evidence type="ECO:0000256" key="6">
    <source>
        <dbReference type="HAMAP-Rule" id="MF_00220"/>
    </source>
</evidence>
<accession>A0A2A8D7N9</accession>
<dbReference type="InterPro" id="IPR050138">
    <property type="entry name" value="DHOase/Allantoinase_Hydrolase"/>
</dbReference>
<evidence type="ECO:0000256" key="4">
    <source>
        <dbReference type="ARBA" id="ARBA00022801"/>
    </source>
</evidence>
<feature type="binding site" evidence="6">
    <location>
        <position position="303"/>
    </location>
    <ligand>
        <name>Zn(2+)</name>
        <dbReference type="ChEBI" id="CHEBI:29105"/>
        <label>1</label>
    </ligand>
</feature>
<feature type="binding site" evidence="6">
    <location>
        <position position="230"/>
    </location>
    <ligand>
        <name>Zn(2+)</name>
        <dbReference type="ChEBI" id="CHEBI:29105"/>
        <label>2</label>
    </ligand>
</feature>
<feature type="binding site" evidence="6">
    <location>
        <position position="276"/>
    </location>
    <ligand>
        <name>substrate</name>
    </ligand>
</feature>
<reference evidence="8" key="1">
    <citation type="submission" date="2017-10" db="EMBL/GenBank/DDBJ databases">
        <title>Kefir isolates.</title>
        <authorList>
            <person name="Kim Y."/>
            <person name="Blasche S."/>
        </authorList>
    </citation>
    <scope>NUCLEOTIDE SEQUENCE [LARGE SCALE GENOMIC DNA]</scope>
    <source>
        <strain evidence="8">OG2-2</strain>
    </source>
</reference>
<dbReference type="GO" id="GO:0006145">
    <property type="term" value="P:purine nucleobase catabolic process"/>
    <property type="evidence" value="ECO:0007669"/>
    <property type="project" value="TreeGrafter"/>
</dbReference>
<dbReference type="PROSITE" id="PS00483">
    <property type="entry name" value="DIHYDROOROTASE_2"/>
    <property type="match status" value="1"/>
</dbReference>
<feature type="binding site" evidence="6">
    <location>
        <position position="150"/>
    </location>
    <ligand>
        <name>Zn(2+)</name>
        <dbReference type="ChEBI" id="CHEBI:29105"/>
        <label>1</label>
    </ligand>
</feature>
<dbReference type="SUPFAM" id="SSF51556">
    <property type="entry name" value="Metallo-dependent hydrolases"/>
    <property type="match status" value="1"/>
</dbReference>
<feature type="binding site" evidence="6">
    <location>
        <position position="56"/>
    </location>
    <ligand>
        <name>Zn(2+)</name>
        <dbReference type="ChEBI" id="CHEBI:29105"/>
        <label>1</label>
    </ligand>
</feature>
<gene>
    <name evidence="6" type="primary">pyrC</name>
    <name evidence="8" type="ORF">CRM92_01880</name>
</gene>
<feature type="domain" description="Dihydroorotase catalytic" evidence="7">
    <location>
        <begin position="45"/>
        <end position="235"/>
    </location>
</feature>
<dbReference type="InterPro" id="IPR002195">
    <property type="entry name" value="Dihydroorotase_CS"/>
</dbReference>
<evidence type="ECO:0000313" key="8">
    <source>
        <dbReference type="EMBL" id="PEN16813.1"/>
    </source>
</evidence>
<dbReference type="GO" id="GO:0005737">
    <property type="term" value="C:cytoplasm"/>
    <property type="evidence" value="ECO:0007669"/>
    <property type="project" value="TreeGrafter"/>
</dbReference>
<feature type="binding site" evidence="6">
    <location>
        <position position="58"/>
    </location>
    <ligand>
        <name>Zn(2+)</name>
        <dbReference type="ChEBI" id="CHEBI:29105"/>
        <label>1</label>
    </ligand>
</feature>
<feature type="active site" evidence="6">
    <location>
        <position position="303"/>
    </location>
</feature>
<organism evidence="8 9">
    <name type="scientific">Rothia dentocariosa</name>
    <dbReference type="NCBI Taxonomy" id="2047"/>
    <lineage>
        <taxon>Bacteria</taxon>
        <taxon>Bacillati</taxon>
        <taxon>Actinomycetota</taxon>
        <taxon>Actinomycetes</taxon>
        <taxon>Micrococcales</taxon>
        <taxon>Micrococcaceae</taxon>
        <taxon>Rothia</taxon>
    </lineage>
</organism>
<dbReference type="InterPro" id="IPR004722">
    <property type="entry name" value="DHOase"/>
</dbReference>
<feature type="binding site" evidence="6">
    <location>
        <position position="177"/>
    </location>
    <ligand>
        <name>Zn(2+)</name>
        <dbReference type="ChEBI" id="CHEBI:29105"/>
        <label>2</label>
    </ligand>
</feature>
<dbReference type="GO" id="GO:0004151">
    <property type="term" value="F:dihydroorotase activity"/>
    <property type="evidence" value="ECO:0007669"/>
    <property type="project" value="UniProtKB-UniRule"/>
</dbReference>
<evidence type="ECO:0000313" key="9">
    <source>
        <dbReference type="Proteomes" id="UP000219947"/>
    </source>
</evidence>
<dbReference type="AlphaFoldDB" id="A0A2A8D7N9"/>
<comment type="caution">
    <text evidence="8">The sequence shown here is derived from an EMBL/GenBank/DDBJ whole genome shotgun (WGS) entry which is preliminary data.</text>
</comment>
<dbReference type="NCBIfam" id="TIGR00857">
    <property type="entry name" value="pyrC_multi"/>
    <property type="match status" value="1"/>
</dbReference>
<comment type="caution">
    <text evidence="6">Lacks conserved residue(s) required for the propagation of feature annotation.</text>
</comment>
<comment type="catalytic activity">
    <reaction evidence="6">
        <text>(S)-dihydroorotate + H2O = N-carbamoyl-L-aspartate + H(+)</text>
        <dbReference type="Rhea" id="RHEA:24296"/>
        <dbReference type="ChEBI" id="CHEBI:15377"/>
        <dbReference type="ChEBI" id="CHEBI:15378"/>
        <dbReference type="ChEBI" id="CHEBI:30864"/>
        <dbReference type="ChEBI" id="CHEBI:32814"/>
        <dbReference type="EC" id="3.5.2.3"/>
    </reaction>
</comment>
<dbReference type="NCBIfam" id="NF006836">
    <property type="entry name" value="PRK09357.1-1"/>
    <property type="match status" value="1"/>
</dbReference>
<dbReference type="Gene3D" id="3.20.20.140">
    <property type="entry name" value="Metal-dependent hydrolases"/>
    <property type="match status" value="1"/>
</dbReference>
<evidence type="ECO:0000256" key="3">
    <source>
        <dbReference type="ARBA" id="ARBA00022723"/>
    </source>
</evidence>
<feature type="binding site" evidence="6">
    <location>
        <position position="90"/>
    </location>
    <ligand>
        <name>substrate</name>
    </ligand>
</feature>
<comment type="pathway">
    <text evidence="6">Pyrimidine metabolism; UMP biosynthesis via de novo pathway; (S)-dihydroorotate from bicarbonate: step 3/3.</text>
</comment>
<name>A0A2A8D7N9_9MICC</name>